<feature type="region of interest" description="Disordered" evidence="1">
    <location>
        <begin position="428"/>
        <end position="449"/>
    </location>
</feature>
<dbReference type="InterPro" id="IPR013087">
    <property type="entry name" value="Znf_C2H2_type"/>
</dbReference>
<proteinExistence type="predicted"/>
<reference evidence="3" key="2">
    <citation type="journal article" date="2023" name="IMA Fungus">
        <title>Comparative genomic study of the Penicillium genus elucidates a diverse pangenome and 15 lateral gene transfer events.</title>
        <authorList>
            <person name="Petersen C."/>
            <person name="Sorensen T."/>
            <person name="Nielsen M.R."/>
            <person name="Sondergaard T.E."/>
            <person name="Sorensen J.L."/>
            <person name="Fitzpatrick D.A."/>
            <person name="Frisvad J.C."/>
            <person name="Nielsen K.L."/>
        </authorList>
    </citation>
    <scope>NUCLEOTIDE SEQUENCE</scope>
    <source>
        <strain evidence="3">IBT 30761</strain>
    </source>
</reference>
<dbReference type="GeneID" id="81362541"/>
<dbReference type="AlphaFoldDB" id="A0A9W9EHQ3"/>
<feature type="compositionally biased region" description="Pro residues" evidence="1">
    <location>
        <begin position="20"/>
        <end position="30"/>
    </location>
</feature>
<dbReference type="SMART" id="SM00355">
    <property type="entry name" value="ZnF_C2H2"/>
    <property type="match status" value="3"/>
</dbReference>
<evidence type="ECO:0000259" key="2">
    <source>
        <dbReference type="PROSITE" id="PS00028"/>
    </source>
</evidence>
<protein>
    <recommendedName>
        <fullName evidence="2">C2H2-type domain-containing protein</fullName>
    </recommendedName>
</protein>
<feature type="compositionally biased region" description="Low complexity" evidence="1">
    <location>
        <begin position="1153"/>
        <end position="1172"/>
    </location>
</feature>
<dbReference type="Pfam" id="PF26082">
    <property type="entry name" value="zf-C2H2_AcuF"/>
    <property type="match status" value="1"/>
</dbReference>
<feature type="domain" description="C2H2-type" evidence="2">
    <location>
        <begin position="926"/>
        <end position="949"/>
    </location>
</feature>
<dbReference type="OrthoDB" id="5315052at2759"/>
<feature type="region of interest" description="Disordered" evidence="1">
    <location>
        <begin position="1146"/>
        <end position="1219"/>
    </location>
</feature>
<keyword evidence="4" id="KW-1185">Reference proteome</keyword>
<feature type="region of interest" description="Disordered" evidence="1">
    <location>
        <begin position="1031"/>
        <end position="1088"/>
    </location>
</feature>
<dbReference type="RefSeq" id="XP_056468550.1">
    <property type="nucleotide sequence ID" value="XM_056623562.1"/>
</dbReference>
<dbReference type="Proteomes" id="UP001149074">
    <property type="component" value="Unassembled WGS sequence"/>
</dbReference>
<dbReference type="EMBL" id="JAPQKI010000011">
    <property type="protein sequence ID" value="KAJ5082028.1"/>
    <property type="molecule type" value="Genomic_DNA"/>
</dbReference>
<dbReference type="PANTHER" id="PTHR35391:SF3">
    <property type="entry name" value="FINGER DOMAIN PROTEIN, PUTATIVE (AFU_ORTHOLOGUE AFUA_8G04300)-RELATED"/>
    <property type="match status" value="1"/>
</dbReference>
<feature type="compositionally biased region" description="Polar residues" evidence="1">
    <location>
        <begin position="633"/>
        <end position="653"/>
    </location>
</feature>
<evidence type="ECO:0000313" key="3">
    <source>
        <dbReference type="EMBL" id="KAJ5082028.1"/>
    </source>
</evidence>
<evidence type="ECO:0000313" key="4">
    <source>
        <dbReference type="Proteomes" id="UP001149074"/>
    </source>
</evidence>
<organism evidence="3 4">
    <name type="scientific">Penicillium argentinense</name>
    <dbReference type="NCBI Taxonomy" id="1131581"/>
    <lineage>
        <taxon>Eukaryota</taxon>
        <taxon>Fungi</taxon>
        <taxon>Dikarya</taxon>
        <taxon>Ascomycota</taxon>
        <taxon>Pezizomycotina</taxon>
        <taxon>Eurotiomycetes</taxon>
        <taxon>Eurotiomycetidae</taxon>
        <taxon>Eurotiales</taxon>
        <taxon>Aspergillaceae</taxon>
        <taxon>Penicillium</taxon>
    </lineage>
</organism>
<feature type="region of interest" description="Disordered" evidence="1">
    <location>
        <begin position="1"/>
        <end position="40"/>
    </location>
</feature>
<feature type="compositionally biased region" description="Polar residues" evidence="1">
    <location>
        <begin position="1187"/>
        <end position="1201"/>
    </location>
</feature>
<dbReference type="PROSITE" id="PS00028">
    <property type="entry name" value="ZINC_FINGER_C2H2_1"/>
    <property type="match status" value="1"/>
</dbReference>
<comment type="caution">
    <text evidence="3">The sequence shown here is derived from an EMBL/GenBank/DDBJ whole genome shotgun (WGS) entry which is preliminary data.</text>
</comment>
<feature type="region of interest" description="Disordered" evidence="1">
    <location>
        <begin position="617"/>
        <end position="720"/>
    </location>
</feature>
<name>A0A9W9EHQ3_9EURO</name>
<gene>
    <name evidence="3" type="ORF">N7532_011071</name>
</gene>
<accession>A0A9W9EHQ3</accession>
<feature type="compositionally biased region" description="Polar residues" evidence="1">
    <location>
        <begin position="547"/>
        <end position="574"/>
    </location>
</feature>
<dbReference type="InterPro" id="IPR058925">
    <property type="entry name" value="zf-C2H2_AcuF"/>
</dbReference>
<evidence type="ECO:0000256" key="1">
    <source>
        <dbReference type="SAM" id="MobiDB-lite"/>
    </source>
</evidence>
<dbReference type="PANTHER" id="PTHR35391">
    <property type="entry name" value="C2H2-TYPE DOMAIN-CONTAINING PROTEIN-RELATED"/>
    <property type="match status" value="1"/>
</dbReference>
<feature type="region of interest" description="Disordered" evidence="1">
    <location>
        <begin position="292"/>
        <end position="401"/>
    </location>
</feature>
<reference evidence="3" key="1">
    <citation type="submission" date="2022-11" db="EMBL/GenBank/DDBJ databases">
        <authorList>
            <person name="Petersen C."/>
        </authorList>
    </citation>
    <scope>NUCLEOTIDE SEQUENCE</scope>
    <source>
        <strain evidence="3">IBT 30761</strain>
    </source>
</reference>
<feature type="compositionally biased region" description="Polar residues" evidence="1">
    <location>
        <begin position="688"/>
        <end position="700"/>
    </location>
</feature>
<feature type="region of interest" description="Disordered" evidence="1">
    <location>
        <begin position="528"/>
        <end position="587"/>
    </location>
</feature>
<feature type="compositionally biased region" description="Low complexity" evidence="1">
    <location>
        <begin position="1206"/>
        <end position="1215"/>
    </location>
</feature>
<feature type="compositionally biased region" description="Basic and acidic residues" evidence="1">
    <location>
        <begin position="347"/>
        <end position="368"/>
    </location>
</feature>
<sequence length="1253" mass="136871">MTGYLYTSPERRSGLQPNGFPVPGPGPLSPPSEGASPQLPAVASAWAKLNARDTHAFASTMSSPHSLSPAGHPLELTTADPYLAAAPSDPEETEFQANAIRLTPVNGSPGQSVSSLHDGSASVTGHSHGPEYLSPQGNQYIDPAACTSPMNNAGFVMPQDMDLANGVGSWSNEAPTVSTQQAWPTTMAMDTSQYLNPEPTIPSPASPAQNNHLPMMPGSFVRPPQPGLGLGISNQTHPPPRLSVSAEHVKHDTTSPITRGRSPTVTVEYFGRGDSPKGEGLVYERRASYSSNHLSVNDGQDEEYEDDHRSVVSSQSVGRKFDSNWTGQGGLDPLSRGSEFVPSPNDLKCEREREQKIDDINRWSEHVSEAGSDVGDDPDRLSRRQQPNGRVRARSTGDRPLQQEDYFSLGLGAADHAVPGPRLMVHETSDDEYSETSESTADVNDPDRYNQTIPEMPYTSSPDEDGVHIHPWQDAPRDPIRTEQMQPGTSSAAMTIFERRAKDLETASLAATIGDSIFGFERMSLYDEPRKTEKRPRSNSIFKRAHQQASNMLKRQASDLSLATTNSHNGPQEGTQRKDSGGSGRHRLSLTANRHFRSPSLSNALLSMSGQLAAVGGSHSVQAVSPTPEPSPGRNSLNQGRNSLNGGRNSLQIQAKRGRSRSEVPRPHTPGLMDLMTTHGGPPVASITRYQNQEPSTGRSPASAVPEPDSVGADDGEDVDVDDKGIVMQFPPVTSLPVPTYEGFKTQIMQLNPRLEPALLHRFALSQVQRFKTLVELQQKHATAVANRTCKSGQFCTALGGKPALLYQQKTPANSEAGQTQFRVTDYSQGGDQTYVVGDGAIAAAQFPPGVPLPPVSGLPAQFECPICFQVKKFQKPSDWTKHVHEDIQPFTCSFPECTDPKSFKRKADWVRHESERHRQLEWWTCSFPDCPHTCFRRHNFVQHLVREHKMIEPKGKKPKGSAESAQDQEFWRLVEHCYGCKPDETPSKEPCRFCGNVCNSWKRLTVHLGKHMEQLAMPVLELAKQHTAGIPVGPVASNPSQTQTQTPGSQSRHSALLDAAPAPAHDPSAHLRQQQQQQQYATSDAIPAASHSHAFLHPEMSMLGYQSILGTQPSMEPDEIDHDLDLDLGLRGDQIFPNYDLASASASYQGAPPQQTTLSQSQSQPLHQNPSTYPGSCNAVPRSRTPEQNPALLQNSYSLSPQYPPHAQAQPQQQHPHHPSLYLEQGYTYQPVAQSQNGSYTSAYTSSYSSRM</sequence>
<feature type="compositionally biased region" description="Low complexity" evidence="1">
    <location>
        <begin position="1038"/>
        <end position="1080"/>
    </location>
</feature>